<dbReference type="OrthoDB" id="2576311at2759"/>
<keyword evidence="1" id="KW-0812">Transmembrane</keyword>
<protein>
    <submittedName>
        <fullName evidence="2">Uncharacterized protein</fullName>
    </submittedName>
</protein>
<dbReference type="Gene3D" id="1.20.5.510">
    <property type="entry name" value="Single helix bin"/>
    <property type="match status" value="1"/>
</dbReference>
<organism evidence="2 3">
    <name type="scientific">Botryobasidium botryosum (strain FD-172 SS1)</name>
    <dbReference type="NCBI Taxonomy" id="930990"/>
    <lineage>
        <taxon>Eukaryota</taxon>
        <taxon>Fungi</taxon>
        <taxon>Dikarya</taxon>
        <taxon>Basidiomycota</taxon>
        <taxon>Agaricomycotina</taxon>
        <taxon>Agaricomycetes</taxon>
        <taxon>Cantharellales</taxon>
        <taxon>Botryobasidiaceae</taxon>
        <taxon>Botryobasidium</taxon>
    </lineage>
</organism>
<dbReference type="HOGENOM" id="CLU_053888_2_0_1"/>
<dbReference type="STRING" id="930990.A0A067MN77"/>
<dbReference type="EMBL" id="KL198024">
    <property type="protein sequence ID" value="KDQ17218.1"/>
    <property type="molecule type" value="Genomic_DNA"/>
</dbReference>
<proteinExistence type="predicted"/>
<reference evidence="3" key="1">
    <citation type="journal article" date="2014" name="Proc. Natl. Acad. Sci. U.S.A.">
        <title>Extensive sampling of basidiomycete genomes demonstrates inadequacy of the white-rot/brown-rot paradigm for wood decay fungi.</title>
        <authorList>
            <person name="Riley R."/>
            <person name="Salamov A.A."/>
            <person name="Brown D.W."/>
            <person name="Nagy L.G."/>
            <person name="Floudas D."/>
            <person name="Held B.W."/>
            <person name="Levasseur A."/>
            <person name="Lombard V."/>
            <person name="Morin E."/>
            <person name="Otillar R."/>
            <person name="Lindquist E.A."/>
            <person name="Sun H."/>
            <person name="LaButti K.M."/>
            <person name="Schmutz J."/>
            <person name="Jabbour D."/>
            <person name="Luo H."/>
            <person name="Baker S.E."/>
            <person name="Pisabarro A.G."/>
            <person name="Walton J.D."/>
            <person name="Blanchette R.A."/>
            <person name="Henrissat B."/>
            <person name="Martin F."/>
            <person name="Cullen D."/>
            <person name="Hibbett D.S."/>
            <person name="Grigoriev I.V."/>
        </authorList>
    </citation>
    <scope>NUCLEOTIDE SEQUENCE [LARGE SCALE GENOMIC DNA]</scope>
    <source>
        <strain evidence="3">FD-172 SS1</strain>
    </source>
</reference>
<feature type="transmembrane region" description="Helical" evidence="1">
    <location>
        <begin position="245"/>
        <end position="267"/>
    </location>
</feature>
<evidence type="ECO:0000256" key="1">
    <source>
        <dbReference type="SAM" id="Phobius"/>
    </source>
</evidence>
<dbReference type="AlphaFoldDB" id="A0A067MN77"/>
<gene>
    <name evidence="2" type="ORF">BOTBODRAFT_600683</name>
</gene>
<keyword evidence="3" id="KW-1185">Reference proteome</keyword>
<keyword evidence="1" id="KW-1133">Transmembrane helix</keyword>
<evidence type="ECO:0000313" key="3">
    <source>
        <dbReference type="Proteomes" id="UP000027195"/>
    </source>
</evidence>
<keyword evidence="1" id="KW-0472">Membrane</keyword>
<name>A0A067MN77_BOTB1</name>
<sequence>MEIRHPAVNFPKPGVRCERSLLSPTAVLFVVTASANMLSNALTTAALVLGSTSLLVNAQATSNATCIPQYSWMLNSLGQTPCLVSAYVSGVCDAGTWNVPALTSTLYPYNSPSGSGVNDCRCNTVEYQLISACTVCQGGTAPSTWASWVQNCPATEVNIKLFPHTVPQGTAIPAWAYIDSTTTNNGLFDPTAAKALINKPDVAAGTQPSITPGANVPTVTFVPGASVTQTATSGVKKSSSNTGAIVGGIIGGLALLLLIGLAIFLLMRRSNGGAKMQASPQYAAPPVPVATPGAYDHYNFAPPMAGPNAPQMGAAYPSTPSSQPYVQTFETFTLPLCCPSH</sequence>
<dbReference type="InParanoid" id="A0A067MN77"/>
<dbReference type="Proteomes" id="UP000027195">
    <property type="component" value="Unassembled WGS sequence"/>
</dbReference>
<evidence type="ECO:0000313" key="2">
    <source>
        <dbReference type="EMBL" id="KDQ17218.1"/>
    </source>
</evidence>
<accession>A0A067MN77</accession>